<evidence type="ECO:0000313" key="1">
    <source>
        <dbReference type="EMBL" id="CAD0006767.1"/>
    </source>
</evidence>
<reference evidence="1 2" key="1">
    <citation type="submission" date="2020-06" db="EMBL/GenBank/DDBJ databases">
        <authorList>
            <person name="Criscuolo A."/>
        </authorList>
    </citation>
    <scope>NUCLEOTIDE SEQUENCE [LARGE SCALE GENOMIC DNA]</scope>
    <source>
        <strain evidence="2">CIP 111411</strain>
    </source>
</reference>
<organism evidence="1 2">
    <name type="scientific">Flavobacterium salmonis</name>
    <dbReference type="NCBI Taxonomy" id="2654844"/>
    <lineage>
        <taxon>Bacteria</taxon>
        <taxon>Pseudomonadati</taxon>
        <taxon>Bacteroidota</taxon>
        <taxon>Flavobacteriia</taxon>
        <taxon>Flavobacteriales</taxon>
        <taxon>Flavobacteriaceae</taxon>
        <taxon>Flavobacterium</taxon>
    </lineage>
</organism>
<dbReference type="Proteomes" id="UP000530060">
    <property type="component" value="Unassembled WGS sequence"/>
</dbReference>
<dbReference type="AlphaFoldDB" id="A0A6V6Z4P6"/>
<keyword evidence="2" id="KW-1185">Reference proteome</keyword>
<name>A0A6V6Z4P6_9FLAO</name>
<sequence>MKSKRIFRKLMTKIIDLIVWLLLICFCIGRNLNKKMTKIEFMKRQNIFETAKGNNFKVLFLNFLFDNLLSQP</sequence>
<dbReference type="EMBL" id="CAIJDP010000079">
    <property type="protein sequence ID" value="CAD0006767.1"/>
    <property type="molecule type" value="Genomic_DNA"/>
</dbReference>
<comment type="caution">
    <text evidence="1">The sequence shown here is derived from an EMBL/GenBank/DDBJ whole genome shotgun (WGS) entry which is preliminary data.</text>
</comment>
<protein>
    <submittedName>
        <fullName evidence="1">Uncharacterized protein</fullName>
    </submittedName>
</protein>
<evidence type="ECO:0000313" key="2">
    <source>
        <dbReference type="Proteomes" id="UP000530060"/>
    </source>
</evidence>
<accession>A0A6V6Z4P6</accession>
<gene>
    <name evidence="1" type="ORF">FLAT13_03486</name>
</gene>
<proteinExistence type="predicted"/>